<keyword evidence="5" id="KW-0611">Plant defense</keyword>
<evidence type="ECO:0000256" key="1">
    <source>
        <dbReference type="ARBA" id="ARBA00008894"/>
    </source>
</evidence>
<comment type="caution">
    <text evidence="7">The sequence shown here is derived from an EMBL/GenBank/DDBJ whole genome shotgun (WGS) entry which is preliminary data.</text>
</comment>
<dbReference type="OrthoDB" id="676834at2759"/>
<dbReference type="Proteomes" id="UP000604825">
    <property type="component" value="Unassembled WGS sequence"/>
</dbReference>
<evidence type="ECO:0000256" key="3">
    <source>
        <dbReference type="ARBA" id="ARBA00022737"/>
    </source>
</evidence>
<gene>
    <name evidence="7" type="ORF">NCGR_LOCUS49160</name>
</gene>
<keyword evidence="4" id="KW-0547">Nucleotide-binding</keyword>
<sequence>MEAAAINAALWVLGKPLDPVKDGLLEAWAATTGLAPNIRELKLELLYAQAMLDNARDREPRSPALVTLLHELRRLAYSADDVLDELDYFRIQDTLDGTYHAKN</sequence>
<dbReference type="GO" id="GO:0006952">
    <property type="term" value="P:defense response"/>
    <property type="evidence" value="ECO:0007669"/>
    <property type="project" value="UniProtKB-KW"/>
</dbReference>
<organism evidence="7 8">
    <name type="scientific">Miscanthus lutarioriparius</name>
    <dbReference type="NCBI Taxonomy" id="422564"/>
    <lineage>
        <taxon>Eukaryota</taxon>
        <taxon>Viridiplantae</taxon>
        <taxon>Streptophyta</taxon>
        <taxon>Embryophyta</taxon>
        <taxon>Tracheophyta</taxon>
        <taxon>Spermatophyta</taxon>
        <taxon>Magnoliopsida</taxon>
        <taxon>Liliopsida</taxon>
        <taxon>Poales</taxon>
        <taxon>Poaceae</taxon>
        <taxon>PACMAD clade</taxon>
        <taxon>Panicoideae</taxon>
        <taxon>Andropogonodae</taxon>
        <taxon>Andropogoneae</taxon>
        <taxon>Saccharinae</taxon>
        <taxon>Miscanthus</taxon>
    </lineage>
</organism>
<dbReference type="EMBL" id="CAJGYO010000013">
    <property type="protein sequence ID" value="CAD6265855.1"/>
    <property type="molecule type" value="Genomic_DNA"/>
</dbReference>
<keyword evidence="8" id="KW-1185">Reference proteome</keyword>
<keyword evidence="3" id="KW-0677">Repeat</keyword>
<reference evidence="7" key="1">
    <citation type="submission" date="2020-10" db="EMBL/GenBank/DDBJ databases">
        <authorList>
            <person name="Han B."/>
            <person name="Lu T."/>
            <person name="Zhao Q."/>
            <person name="Huang X."/>
            <person name="Zhao Y."/>
        </authorList>
    </citation>
    <scope>NUCLEOTIDE SEQUENCE</scope>
</reference>
<evidence type="ECO:0000256" key="4">
    <source>
        <dbReference type="ARBA" id="ARBA00022741"/>
    </source>
</evidence>
<keyword evidence="2" id="KW-0433">Leucine-rich repeat</keyword>
<evidence type="ECO:0000313" key="8">
    <source>
        <dbReference type="Proteomes" id="UP000604825"/>
    </source>
</evidence>
<dbReference type="Gene3D" id="1.20.5.4130">
    <property type="match status" value="1"/>
</dbReference>
<evidence type="ECO:0000256" key="2">
    <source>
        <dbReference type="ARBA" id="ARBA00022614"/>
    </source>
</evidence>
<dbReference type="InterPro" id="IPR041118">
    <property type="entry name" value="Rx_N"/>
</dbReference>
<dbReference type="AlphaFoldDB" id="A0A811R6X7"/>
<comment type="similarity">
    <text evidence="1">Belongs to the disease resistance NB-LRR family.</text>
</comment>
<evidence type="ECO:0000313" key="7">
    <source>
        <dbReference type="EMBL" id="CAD6265855.1"/>
    </source>
</evidence>
<evidence type="ECO:0000259" key="6">
    <source>
        <dbReference type="Pfam" id="PF18052"/>
    </source>
</evidence>
<feature type="domain" description="Disease resistance N-terminal" evidence="6">
    <location>
        <begin position="26"/>
        <end position="90"/>
    </location>
</feature>
<name>A0A811R6X7_9POAL</name>
<proteinExistence type="inferred from homology"/>
<evidence type="ECO:0000256" key="5">
    <source>
        <dbReference type="ARBA" id="ARBA00022821"/>
    </source>
</evidence>
<dbReference type="Pfam" id="PF18052">
    <property type="entry name" value="Rx_N"/>
    <property type="match status" value="1"/>
</dbReference>
<protein>
    <recommendedName>
        <fullName evidence="6">Disease resistance N-terminal domain-containing protein</fullName>
    </recommendedName>
</protein>
<accession>A0A811R6X7</accession>
<dbReference type="GO" id="GO:0000166">
    <property type="term" value="F:nucleotide binding"/>
    <property type="evidence" value="ECO:0007669"/>
    <property type="project" value="UniProtKB-KW"/>
</dbReference>